<feature type="domain" description="Response regulatory" evidence="3">
    <location>
        <begin position="2"/>
        <end position="119"/>
    </location>
</feature>
<dbReference type="EMBL" id="JAFDVD010000017">
    <property type="protein sequence ID" value="MBM6401762.1"/>
    <property type="molecule type" value="Genomic_DNA"/>
</dbReference>
<dbReference type="PANTHER" id="PTHR44591:SF25">
    <property type="entry name" value="CHEMOTAXIS TWO-COMPONENT RESPONSE REGULATOR"/>
    <property type="match status" value="1"/>
</dbReference>
<sequence>MKILVVDDSRVMRQIVARTLRQSGHGGHEIVEADTGRAGLEAVAAHRPDLVLSDWNMPEMSGLEFLEALRAAGDATPFGFVTSEGSSLMRAQGMAAGALFLIGKPFTAESFALHLDPVLGRGAAPAPTVVEDRVAGHMGLPERKEARDLLERLLGRDCAVDNGVGAPAPGEARSTTAEIVDDAGTVTALLVADHSLVVRAGACLSLTPAPAAEDLVRDGETTPPVRAAFGEVLNVFTSLFNGAGAPHVRLGRVWSDGEPVPHEVLAPMAGSLTRDDLTVTVSGYGAGRFSVVLPATMPSMAASGVA</sequence>
<keyword evidence="1 2" id="KW-0597">Phosphoprotein</keyword>
<evidence type="ECO:0000313" key="4">
    <source>
        <dbReference type="EMBL" id="MBM6401762.1"/>
    </source>
</evidence>
<dbReference type="Proteomes" id="UP001430172">
    <property type="component" value="Unassembled WGS sequence"/>
</dbReference>
<dbReference type="SMART" id="SM00448">
    <property type="entry name" value="REC"/>
    <property type="match status" value="1"/>
</dbReference>
<dbReference type="InterPro" id="IPR050595">
    <property type="entry name" value="Bact_response_regulator"/>
</dbReference>
<dbReference type="RefSeq" id="WP_204132235.1">
    <property type="nucleotide sequence ID" value="NZ_JAFDVD010000017.1"/>
</dbReference>
<dbReference type="Pfam" id="PF00072">
    <property type="entry name" value="Response_reg"/>
    <property type="match status" value="1"/>
</dbReference>
<dbReference type="InterPro" id="IPR001789">
    <property type="entry name" value="Sig_transdc_resp-reg_receiver"/>
</dbReference>
<dbReference type="SUPFAM" id="SSF52172">
    <property type="entry name" value="CheY-like"/>
    <property type="match status" value="1"/>
</dbReference>
<dbReference type="Gene3D" id="3.40.50.2300">
    <property type="match status" value="1"/>
</dbReference>
<feature type="modified residue" description="4-aspartylphosphate" evidence="2">
    <location>
        <position position="54"/>
    </location>
</feature>
<evidence type="ECO:0000259" key="3">
    <source>
        <dbReference type="PROSITE" id="PS50110"/>
    </source>
</evidence>
<protein>
    <submittedName>
        <fullName evidence="4">Response regulator</fullName>
    </submittedName>
</protein>
<dbReference type="PROSITE" id="PS50110">
    <property type="entry name" value="RESPONSE_REGULATORY"/>
    <property type="match status" value="1"/>
</dbReference>
<accession>A0ABS2CPF3</accession>
<evidence type="ECO:0000256" key="2">
    <source>
        <dbReference type="PROSITE-ProRule" id="PRU00169"/>
    </source>
</evidence>
<name>A0ABS2CPF3_9MICO</name>
<organism evidence="4 5">
    <name type="scientific">Phycicoccus sonneratiae</name>
    <dbReference type="NCBI Taxonomy" id="2807628"/>
    <lineage>
        <taxon>Bacteria</taxon>
        <taxon>Bacillati</taxon>
        <taxon>Actinomycetota</taxon>
        <taxon>Actinomycetes</taxon>
        <taxon>Micrococcales</taxon>
        <taxon>Intrasporangiaceae</taxon>
        <taxon>Phycicoccus</taxon>
    </lineage>
</organism>
<evidence type="ECO:0000313" key="5">
    <source>
        <dbReference type="Proteomes" id="UP001430172"/>
    </source>
</evidence>
<proteinExistence type="predicted"/>
<keyword evidence="5" id="KW-1185">Reference proteome</keyword>
<evidence type="ECO:0000256" key="1">
    <source>
        <dbReference type="ARBA" id="ARBA00022553"/>
    </source>
</evidence>
<dbReference type="PANTHER" id="PTHR44591">
    <property type="entry name" value="STRESS RESPONSE REGULATOR PROTEIN 1"/>
    <property type="match status" value="1"/>
</dbReference>
<dbReference type="InterPro" id="IPR011006">
    <property type="entry name" value="CheY-like_superfamily"/>
</dbReference>
<gene>
    <name evidence="4" type="ORF">JQN70_15305</name>
</gene>
<comment type="caution">
    <text evidence="4">The sequence shown here is derived from an EMBL/GenBank/DDBJ whole genome shotgun (WGS) entry which is preliminary data.</text>
</comment>
<reference evidence="4" key="1">
    <citation type="submission" date="2021-02" db="EMBL/GenBank/DDBJ databases">
        <title>Phycicoccus sp. MQZ13P-5T, whole genome shotgun sequence.</title>
        <authorList>
            <person name="Tuo L."/>
        </authorList>
    </citation>
    <scope>NUCLEOTIDE SEQUENCE</scope>
    <source>
        <strain evidence="4">MQZ13P-5</strain>
    </source>
</reference>